<organism evidence="1 2">
    <name type="scientific">Mycena rosella</name>
    <name type="common">Pink bonnet</name>
    <name type="synonym">Agaricus rosellus</name>
    <dbReference type="NCBI Taxonomy" id="1033263"/>
    <lineage>
        <taxon>Eukaryota</taxon>
        <taxon>Fungi</taxon>
        <taxon>Dikarya</taxon>
        <taxon>Basidiomycota</taxon>
        <taxon>Agaricomycotina</taxon>
        <taxon>Agaricomycetes</taxon>
        <taxon>Agaricomycetidae</taxon>
        <taxon>Agaricales</taxon>
        <taxon>Marasmiineae</taxon>
        <taxon>Mycenaceae</taxon>
        <taxon>Mycena</taxon>
    </lineage>
</organism>
<keyword evidence="2" id="KW-1185">Reference proteome</keyword>
<evidence type="ECO:0000313" key="1">
    <source>
        <dbReference type="EMBL" id="KAJ7649160.1"/>
    </source>
</evidence>
<dbReference type="EMBL" id="JARKIE010000370">
    <property type="protein sequence ID" value="KAJ7649160.1"/>
    <property type="molecule type" value="Genomic_DNA"/>
</dbReference>
<proteinExistence type="predicted"/>
<dbReference type="AlphaFoldDB" id="A0AAD7CHE2"/>
<gene>
    <name evidence="1" type="ORF">B0H17DRAFT_1102696</name>
</gene>
<feature type="non-terminal residue" evidence="1">
    <location>
        <position position="325"/>
    </location>
</feature>
<name>A0AAD7CHE2_MYCRO</name>
<protein>
    <submittedName>
        <fullName evidence="1">Uncharacterized protein</fullName>
    </submittedName>
</protein>
<reference evidence="1" key="1">
    <citation type="submission" date="2023-03" db="EMBL/GenBank/DDBJ databases">
        <title>Massive genome expansion in bonnet fungi (Mycena s.s.) driven by repeated elements and novel gene families across ecological guilds.</title>
        <authorList>
            <consortium name="Lawrence Berkeley National Laboratory"/>
            <person name="Harder C.B."/>
            <person name="Miyauchi S."/>
            <person name="Viragh M."/>
            <person name="Kuo A."/>
            <person name="Thoen E."/>
            <person name="Andreopoulos B."/>
            <person name="Lu D."/>
            <person name="Skrede I."/>
            <person name="Drula E."/>
            <person name="Henrissat B."/>
            <person name="Morin E."/>
            <person name="Kohler A."/>
            <person name="Barry K."/>
            <person name="LaButti K."/>
            <person name="Morin E."/>
            <person name="Salamov A."/>
            <person name="Lipzen A."/>
            <person name="Mereny Z."/>
            <person name="Hegedus B."/>
            <person name="Baldrian P."/>
            <person name="Stursova M."/>
            <person name="Weitz H."/>
            <person name="Taylor A."/>
            <person name="Grigoriev I.V."/>
            <person name="Nagy L.G."/>
            <person name="Martin F."/>
            <person name="Kauserud H."/>
        </authorList>
    </citation>
    <scope>NUCLEOTIDE SEQUENCE</scope>
    <source>
        <strain evidence="1">CBHHK067</strain>
    </source>
</reference>
<comment type="caution">
    <text evidence="1">The sequence shown here is derived from an EMBL/GenBank/DDBJ whole genome shotgun (WGS) entry which is preliminary data.</text>
</comment>
<accession>A0AAD7CHE2</accession>
<sequence>MSTLAQIHTFLEHYFGDALSYFLALLYGVRASESDVESETTSSDILVGAECPDGPDNDFIVTDINLDHVYPEEDPFRSRSVHFGSPSNEYHDRRLPLGTVTNIPQANKSKTSKAKTVRSKVVNWSLPTGALRSRPSPATSLSSPADVPEDFLGIAGFPVAPAVNAAPTPGSVEWNNNKTALLAQVRSWSNQVKASRRNSTHVPRPATVSSPRLDLEGLLSSLILEAQETIAGLDAKELTHAADKDISTFSAVDVSNQRASQACAAITSKSGIHTGLISSISASRSMAALSSASSRSLSDLLAAFDEVLAGPSWRRLLSRSDLLRA</sequence>
<dbReference type="Proteomes" id="UP001221757">
    <property type="component" value="Unassembled WGS sequence"/>
</dbReference>
<evidence type="ECO:0000313" key="2">
    <source>
        <dbReference type="Proteomes" id="UP001221757"/>
    </source>
</evidence>